<dbReference type="InterPro" id="IPR038765">
    <property type="entry name" value="Papain-like_cys_pep_sf"/>
</dbReference>
<evidence type="ECO:0000313" key="4">
    <source>
        <dbReference type="EMBL" id="EPY29193.1"/>
    </source>
</evidence>
<dbReference type="PANTHER" id="PTHR10183">
    <property type="entry name" value="CALPAIN"/>
    <property type="match status" value="1"/>
</dbReference>
<organism evidence="5 6">
    <name type="scientific">Strigomonas culicis</name>
    <dbReference type="NCBI Taxonomy" id="28005"/>
    <lineage>
        <taxon>Eukaryota</taxon>
        <taxon>Discoba</taxon>
        <taxon>Euglenozoa</taxon>
        <taxon>Kinetoplastea</taxon>
        <taxon>Metakinetoplastina</taxon>
        <taxon>Trypanosomatida</taxon>
        <taxon>Trypanosomatidae</taxon>
        <taxon>Strigomonadinae</taxon>
        <taxon>Strigomonas</taxon>
    </lineage>
</organism>
<evidence type="ECO:0000259" key="2">
    <source>
        <dbReference type="PROSITE" id="PS50203"/>
    </source>
</evidence>
<dbReference type="InterPro" id="IPR013780">
    <property type="entry name" value="Glyco_hydro_b"/>
</dbReference>
<evidence type="ECO:0000313" key="3">
    <source>
        <dbReference type="EMBL" id="EPY27651.1"/>
    </source>
</evidence>
<evidence type="ECO:0000256" key="1">
    <source>
        <dbReference type="PROSITE-ProRule" id="PRU00239"/>
    </source>
</evidence>
<dbReference type="AlphaFoldDB" id="S9W5T6"/>
<dbReference type="Proteomes" id="UP000015354">
    <property type="component" value="Unassembled WGS sequence"/>
</dbReference>
<accession>S9W5T6</accession>
<comment type="caution">
    <text evidence="5">The sequence shown here is derived from an EMBL/GenBank/DDBJ whole genome shotgun (WGS) entry which is preliminary data.</text>
</comment>
<dbReference type="Pfam" id="PF00648">
    <property type="entry name" value="Peptidase_C2"/>
    <property type="match status" value="1"/>
</dbReference>
<feature type="domain" description="Calpain catalytic" evidence="2">
    <location>
        <begin position="344"/>
        <end position="658"/>
    </location>
</feature>
<sequence>MDDISITAAGMEEVVTENMLAEFAAKDNEYYVEDEEATKSHRNINHSSSIRRLSTVLNQDSLVAEDEDEITSDDNGDFACLTEGLKDPSQYDQVRSFVAFCKQQEKDIKELEEACKAAEHEQQMLWKRALASSHVLPANRKLGGDIPVYDPKEPRMEVLDETLDEFEDIYINFARECFYMDPASADMKKDPYKYGKPDVSCDFEAVFKDGLLFKGVTDEGAWIFYNDSEKYVMNVKYQFGATSEVTAGPRAEVERLPTGEIQATVIVLPERTEVLVCGEINGHKNLSTAVLVDTGYTNTTLEQANTKVKMSLNELAIKCKKTSYSFLSEKDVLEMCRASEGVVEFIDPTFPPLYGSLYRVGIDEIFLWNLPWRRADQFVPPAEREEIRLFRGQVLPTDPFPGDGGDFYLCSAASMVAERPMKVRELFRHPVSVNAGKEDRRLNAYHVTLARGGWWETVIVDGYLPSSKKGPEFGRCENDVRKLWFPILEKAYAKLYGSYSAIQCGDPLETLQDMVGFPTSRFDEEWLAVRETQEPQYRNMLFDLLKGQVEANYMVCLSAPDEGPVRNRFTDIGLRYGMSYFVNRVVHHKDHRLLQLRCPTAKIGWQGLWCAESARWKEEPELAKLCEMVECSVVQEFMWFDWSEVFAFFEGGGACHTRFTYMDYRVAGMFTKGAANVALEIFVKRPFDAYCILSQQDDRGTTSDNPNHILMPLMLCVAHEEDKSKLQKVVAVCNVNPDETRDKLNFIIGRDVALHYTFKSSPKPYYLLPRSKDATKRYTLGFLPNVAIDNTYIQVRFVHISSVEETFRNKRELDFANKIQTIKTRFQRRTKEGYIHCGEGVCISFDDS</sequence>
<dbReference type="InterPro" id="IPR036310">
    <property type="entry name" value="Smp-1-like_sf"/>
</dbReference>
<dbReference type="PRINTS" id="PR00704">
    <property type="entry name" value="CALPAIN"/>
</dbReference>
<reference evidence="5 6" key="1">
    <citation type="journal article" date="2013" name="PLoS ONE">
        <title>Predicting the Proteins of Angomonas deanei, Strigomonas culicis and Their Respective Endosymbionts Reveals New Aspects of the Trypanosomatidae Family.</title>
        <authorList>
            <person name="Motta M.C."/>
            <person name="Martins A.C."/>
            <person name="de Souza S.S."/>
            <person name="Catta-Preta C.M."/>
            <person name="Silva R."/>
            <person name="Klein C.C."/>
            <person name="de Almeida L.G."/>
            <person name="de Lima Cunha O."/>
            <person name="Ciapina L.P."/>
            <person name="Brocchi M."/>
            <person name="Colabardini A.C."/>
            <person name="de Araujo Lima B."/>
            <person name="Machado C.R."/>
            <person name="de Almeida Soares C.M."/>
            <person name="Probst C.M."/>
            <person name="de Menezes C.B."/>
            <person name="Thompson C.E."/>
            <person name="Bartholomeu D.C."/>
            <person name="Gradia D.F."/>
            <person name="Pavoni D.P."/>
            <person name="Grisard E.C."/>
            <person name="Fantinatti-Garboggini F."/>
            <person name="Marchini F.K."/>
            <person name="Rodrigues-Luiz G.F."/>
            <person name="Wagner G."/>
            <person name="Goldman G.H."/>
            <person name="Fietto J.L."/>
            <person name="Elias M.C."/>
            <person name="Goldman M.H."/>
            <person name="Sagot M.F."/>
            <person name="Pereira M."/>
            <person name="Stoco P.H."/>
            <person name="de Mendonca-Neto R.P."/>
            <person name="Teixeira S.M."/>
            <person name="Maciel T.E."/>
            <person name="de Oliveira Mendes T.A."/>
            <person name="Urmenyi T.P."/>
            <person name="de Souza W."/>
            <person name="Schenkman S."/>
            <person name="de Vasconcelos A.T."/>
        </authorList>
    </citation>
    <scope>NUCLEOTIDE SEQUENCE [LARGE SCALE GENOMIC DNA]</scope>
</reference>
<proteinExistence type="predicted"/>
<keyword evidence="6" id="KW-1185">Reference proteome</keyword>
<dbReference type="SMART" id="SM00230">
    <property type="entry name" value="CysPc"/>
    <property type="match status" value="1"/>
</dbReference>
<dbReference type="GO" id="GO:0004198">
    <property type="term" value="F:calcium-dependent cysteine-type endopeptidase activity"/>
    <property type="evidence" value="ECO:0007669"/>
    <property type="project" value="InterPro"/>
</dbReference>
<dbReference type="PANTHER" id="PTHR10183:SF423">
    <property type="entry name" value="LEUCINE-RICH REPEAT PROTEIN (LRRP)"/>
    <property type="match status" value="1"/>
</dbReference>
<gene>
    <name evidence="5" type="ORF">STCU_03543</name>
    <name evidence="4" type="ORF">STCU_04678</name>
    <name evidence="3" type="ORF">STCU_05644</name>
</gene>
<dbReference type="InterPro" id="IPR001300">
    <property type="entry name" value="Peptidase_C2_calpain_cat"/>
</dbReference>
<dbReference type="Gene3D" id="3.90.70.10">
    <property type="entry name" value="Cysteine proteinases"/>
    <property type="match status" value="1"/>
</dbReference>
<evidence type="ECO:0000313" key="6">
    <source>
        <dbReference type="Proteomes" id="UP000015354"/>
    </source>
</evidence>
<comment type="caution">
    <text evidence="1">Lacks conserved residue(s) required for the propagation of feature annotation.</text>
</comment>
<dbReference type="GO" id="GO:0006508">
    <property type="term" value="P:proteolysis"/>
    <property type="evidence" value="ECO:0007669"/>
    <property type="project" value="InterPro"/>
</dbReference>
<name>S9W5T6_9TRYP</name>
<protein>
    <submittedName>
        <fullName evidence="5">Calpain-like cysteine peptidase</fullName>
    </submittedName>
</protein>
<dbReference type="EMBL" id="ATMH01005644">
    <property type="protein sequence ID" value="EPY27651.1"/>
    <property type="molecule type" value="Genomic_DNA"/>
</dbReference>
<dbReference type="Pfam" id="PF09149">
    <property type="entry name" value="DUF1935"/>
    <property type="match status" value="1"/>
</dbReference>
<evidence type="ECO:0000313" key="5">
    <source>
        <dbReference type="EMBL" id="EPY31260.1"/>
    </source>
</evidence>
<dbReference type="PROSITE" id="PS50203">
    <property type="entry name" value="CALPAIN_CAT"/>
    <property type="match status" value="1"/>
</dbReference>
<dbReference type="EMBL" id="ATMH01004678">
    <property type="protein sequence ID" value="EPY29193.1"/>
    <property type="molecule type" value="Genomic_DNA"/>
</dbReference>
<dbReference type="InterPro" id="IPR022684">
    <property type="entry name" value="Calpain_cysteine_protease"/>
</dbReference>
<dbReference type="SUPFAM" id="SSF101601">
    <property type="entry name" value="Smp-1-like"/>
    <property type="match status" value="1"/>
</dbReference>
<dbReference type="SUPFAM" id="SSF54001">
    <property type="entry name" value="Cysteine proteinases"/>
    <property type="match status" value="1"/>
</dbReference>
<dbReference type="OrthoDB" id="424753at2759"/>
<dbReference type="EMBL" id="ATMH01003543">
    <property type="protein sequence ID" value="EPY31260.1"/>
    <property type="molecule type" value="Genomic_DNA"/>
</dbReference>
<dbReference type="InterPro" id="IPR015232">
    <property type="entry name" value="DUF1935"/>
</dbReference>
<reference evidence="5" key="2">
    <citation type="submission" date="2013-03" db="EMBL/GenBank/DDBJ databases">
        <authorList>
            <person name="Motta M.C.M."/>
            <person name="Martins A.C.A."/>
            <person name="Preta C.M.C.C."/>
            <person name="Silva R."/>
            <person name="de Souza S.S."/>
            <person name="Klein C.C."/>
            <person name="de Almeida L.G.P."/>
            <person name="Cunha O.L."/>
            <person name="Colabardini A.C."/>
            <person name="Lima B.A."/>
            <person name="Machado C.R."/>
            <person name="Soares C.M.A."/>
            <person name="de Menezes C.B.A."/>
            <person name="Bartolomeu D.C."/>
            <person name="Grisard E.C."/>
            <person name="Fantinatti-Garboggini F."/>
            <person name="Rodrigues-Luiz G.F."/>
            <person name="Wagner G."/>
            <person name="Goldman G.H."/>
            <person name="Fietto J.L.R."/>
            <person name="Ciapina L.P."/>
            <person name="Brocchi M."/>
            <person name="Elias M.C."/>
            <person name="Goldman M.H.S."/>
            <person name="Sagot M.-F."/>
            <person name="Pereira M."/>
            <person name="Stoco P.H."/>
            <person name="Teixeira S.M.R."/>
            <person name="de Mendonca-Neto R.P."/>
            <person name="Maciel T.E.F."/>
            <person name="Mendes T.A.O."/>
            <person name="Urmenyi T.P."/>
            <person name="Teixeira M.M.G."/>
            <person name="de Camargo E.F.P."/>
            <person name="de Sousa W."/>
            <person name="Schenkman S."/>
            <person name="de Vasconcelos A.T.R."/>
        </authorList>
    </citation>
    <scope>NUCLEOTIDE SEQUENCE</scope>
</reference>
<dbReference type="Gene3D" id="2.60.40.1180">
    <property type="entry name" value="Golgi alpha-mannosidase II"/>
    <property type="match status" value="1"/>
</dbReference>